<name>A0A2J6Q9C0_9HELO</name>
<dbReference type="AlphaFoldDB" id="A0A2J6Q9C0"/>
<gene>
    <name evidence="2" type="ORF">NA56DRAFT_644462</name>
</gene>
<protein>
    <submittedName>
        <fullName evidence="2">Uncharacterized protein</fullName>
    </submittedName>
</protein>
<keyword evidence="3" id="KW-1185">Reference proteome</keyword>
<dbReference type="EMBL" id="KZ613476">
    <property type="protein sequence ID" value="PMD22861.1"/>
    <property type="molecule type" value="Genomic_DNA"/>
</dbReference>
<feature type="region of interest" description="Disordered" evidence="1">
    <location>
        <begin position="33"/>
        <end position="143"/>
    </location>
</feature>
<evidence type="ECO:0000256" key="1">
    <source>
        <dbReference type="SAM" id="MobiDB-lite"/>
    </source>
</evidence>
<evidence type="ECO:0000313" key="3">
    <source>
        <dbReference type="Proteomes" id="UP000235672"/>
    </source>
</evidence>
<reference evidence="2 3" key="1">
    <citation type="submission" date="2016-05" db="EMBL/GenBank/DDBJ databases">
        <title>A degradative enzymes factory behind the ericoid mycorrhizal symbiosis.</title>
        <authorList>
            <consortium name="DOE Joint Genome Institute"/>
            <person name="Martino E."/>
            <person name="Morin E."/>
            <person name="Grelet G."/>
            <person name="Kuo A."/>
            <person name="Kohler A."/>
            <person name="Daghino S."/>
            <person name="Barry K."/>
            <person name="Choi C."/>
            <person name="Cichocki N."/>
            <person name="Clum A."/>
            <person name="Copeland A."/>
            <person name="Hainaut M."/>
            <person name="Haridas S."/>
            <person name="Labutti K."/>
            <person name="Lindquist E."/>
            <person name="Lipzen A."/>
            <person name="Khouja H.-R."/>
            <person name="Murat C."/>
            <person name="Ohm R."/>
            <person name="Olson A."/>
            <person name="Spatafora J."/>
            <person name="Veneault-Fourrey C."/>
            <person name="Henrissat B."/>
            <person name="Grigoriev I."/>
            <person name="Martin F."/>
            <person name="Perotto S."/>
        </authorList>
    </citation>
    <scope>NUCLEOTIDE SEQUENCE [LARGE SCALE GENOMIC DNA]</scope>
    <source>
        <strain evidence="2 3">UAMH 7357</strain>
    </source>
</reference>
<feature type="compositionally biased region" description="Low complexity" evidence="1">
    <location>
        <begin position="118"/>
        <end position="142"/>
    </location>
</feature>
<proteinExistence type="predicted"/>
<evidence type="ECO:0000313" key="2">
    <source>
        <dbReference type="EMBL" id="PMD22861.1"/>
    </source>
</evidence>
<sequence>MQCTGDFDIIDGMQAHQEDTQLPYGAQVQGEGISWDFELPERQRDPSSRSASHFYHHSRDSGICLEHEEEADPKPKPSRPQLRSFDNFPSDYVSAQGDKKHRDDEPTNSTIGERFRQRQQSDSTLSSQSAESEQSTESKQSTVIINNGRTLSLAGFEQSMKPNTLSGYPIPHNLRFHSQPTQPKQLFLDERPKKKEHFPSINSPFRQRQDSLKETRRKMYSFFHRYYQSGGSPIDQKEYPLMAEGLWHINREHASHLVRELDEIVRHQTHGGDQMCCIPILPRCVVRELPRPREEPPEKWLRTIDEAWANRPRKYRRQWSWFADAACE</sequence>
<dbReference type="Proteomes" id="UP000235672">
    <property type="component" value="Unassembled WGS sequence"/>
</dbReference>
<accession>A0A2J6Q9C0</accession>
<organism evidence="2 3">
    <name type="scientific">Hyaloscypha hepaticicola</name>
    <dbReference type="NCBI Taxonomy" id="2082293"/>
    <lineage>
        <taxon>Eukaryota</taxon>
        <taxon>Fungi</taxon>
        <taxon>Dikarya</taxon>
        <taxon>Ascomycota</taxon>
        <taxon>Pezizomycotina</taxon>
        <taxon>Leotiomycetes</taxon>
        <taxon>Helotiales</taxon>
        <taxon>Hyaloscyphaceae</taxon>
        <taxon>Hyaloscypha</taxon>
    </lineage>
</organism>